<evidence type="ECO:0000256" key="1">
    <source>
        <dbReference type="SAM" id="MobiDB-lite"/>
    </source>
</evidence>
<dbReference type="OrthoDB" id="10251230at2759"/>
<keyword evidence="3" id="KW-1185">Reference proteome</keyword>
<feature type="compositionally biased region" description="Basic and acidic residues" evidence="1">
    <location>
        <begin position="109"/>
        <end position="120"/>
    </location>
</feature>
<evidence type="ECO:0000313" key="2">
    <source>
        <dbReference type="EMBL" id="KAB0406388.1"/>
    </source>
</evidence>
<organism evidence="2 3">
    <name type="scientific">Balaenoptera physalus</name>
    <name type="common">Fin whale</name>
    <name type="synonym">Balaena physalus</name>
    <dbReference type="NCBI Taxonomy" id="9770"/>
    <lineage>
        <taxon>Eukaryota</taxon>
        <taxon>Metazoa</taxon>
        <taxon>Chordata</taxon>
        <taxon>Craniata</taxon>
        <taxon>Vertebrata</taxon>
        <taxon>Euteleostomi</taxon>
        <taxon>Mammalia</taxon>
        <taxon>Eutheria</taxon>
        <taxon>Laurasiatheria</taxon>
        <taxon>Artiodactyla</taxon>
        <taxon>Whippomorpha</taxon>
        <taxon>Cetacea</taxon>
        <taxon>Mysticeti</taxon>
        <taxon>Balaenopteridae</taxon>
        <taxon>Balaenoptera</taxon>
    </lineage>
</organism>
<protein>
    <submittedName>
        <fullName evidence="2">Uncharacterized protein</fullName>
    </submittedName>
</protein>
<accession>A0A6A1QE26</accession>
<name>A0A6A1QE26_BALPH</name>
<comment type="caution">
    <text evidence="2">The sequence shown here is derived from an EMBL/GenBank/DDBJ whole genome shotgun (WGS) entry which is preliminary data.</text>
</comment>
<dbReference type="EMBL" id="SGJD01000198">
    <property type="protein sequence ID" value="KAB0406388.1"/>
    <property type="molecule type" value="Genomic_DNA"/>
</dbReference>
<dbReference type="Gene3D" id="3.90.830.10">
    <property type="entry name" value="Syntaxin Binding Protein 1, Chain A, domain 2"/>
    <property type="match status" value="1"/>
</dbReference>
<dbReference type="InterPro" id="IPR043127">
    <property type="entry name" value="Sec-1-like_dom3a"/>
</dbReference>
<feature type="compositionally biased region" description="Polar residues" evidence="1">
    <location>
        <begin position="98"/>
        <end position="108"/>
    </location>
</feature>
<dbReference type="InterPro" id="IPR027482">
    <property type="entry name" value="Sec1-like_dom2"/>
</dbReference>
<dbReference type="SUPFAM" id="SSF56815">
    <property type="entry name" value="Sec1/munc18-like (SM) proteins"/>
    <property type="match status" value="1"/>
</dbReference>
<gene>
    <name evidence="2" type="ORF">E2I00_008384</name>
</gene>
<evidence type="ECO:0000313" key="3">
    <source>
        <dbReference type="Proteomes" id="UP000437017"/>
    </source>
</evidence>
<dbReference type="InterPro" id="IPR036045">
    <property type="entry name" value="Sec1-like_sf"/>
</dbReference>
<sequence>METVMDRNVDNLFCFSVTLGTVPITRYSAGTATEMVAMKPDKKLKEHLRDARSSLSTSDALGSWPLQLPKASSRKNKKSYDLTPVDKFWQKRKGSPSPEVSGSVQQELESYRAQKDEVKRLRSTAGTRRGDEGAIRMLSDNIAQLTSAFDVTPDLDAGTPEDKMRHFLSVIISNSGKFLQGWPQLLPARALLPRVTNAGSQFVMRGPKKVVLKRRNLSVFVEMQSNPETGDCRYFDAKCCQEMTAQFQGTKIHSKHQLFLCWEKKLHCVSKAC</sequence>
<feature type="region of interest" description="Disordered" evidence="1">
    <location>
        <begin position="89"/>
        <end position="127"/>
    </location>
</feature>
<dbReference type="Proteomes" id="UP000437017">
    <property type="component" value="Unassembled WGS sequence"/>
</dbReference>
<dbReference type="Gene3D" id="3.40.50.1910">
    <property type="match status" value="1"/>
</dbReference>
<proteinExistence type="predicted"/>
<reference evidence="2 3" key="1">
    <citation type="journal article" date="2019" name="PLoS ONE">
        <title>Genomic analyses reveal an absence of contemporary introgressive admixture between fin whales and blue whales, despite known hybrids.</title>
        <authorList>
            <person name="Westbury M.V."/>
            <person name="Petersen B."/>
            <person name="Lorenzen E.D."/>
        </authorList>
    </citation>
    <scope>NUCLEOTIDE SEQUENCE [LARGE SCALE GENOMIC DNA]</scope>
    <source>
        <strain evidence="2">FinWhale-01</strain>
    </source>
</reference>
<dbReference type="AlphaFoldDB" id="A0A6A1QE26"/>